<name>A0A7R7HWM2_9ACTN</name>
<evidence type="ECO:0000313" key="5">
    <source>
        <dbReference type="EMBL" id="BCJ34926.1"/>
    </source>
</evidence>
<dbReference type="Proteomes" id="UP000611640">
    <property type="component" value="Chromosome"/>
</dbReference>
<dbReference type="EMBL" id="AP023355">
    <property type="protein sequence ID" value="BCJ34926.1"/>
    <property type="molecule type" value="Genomic_DNA"/>
</dbReference>
<proteinExistence type="predicted"/>
<sequence length="131" mass="13884">MRLKVEPGSALPPYEQLRRQLAQLAGSGELPAGTRLPTVRALAGELGLAANTVARAYRELETSGIVETRGRGGTYVAAGGNRTAQRARELADSYAVQTSRLGLTAEQSLRYVRAALGLIDVIDVPADRHSG</sequence>
<keyword evidence="2" id="KW-0238">DNA-binding</keyword>
<dbReference type="GO" id="GO:0003700">
    <property type="term" value="F:DNA-binding transcription factor activity"/>
    <property type="evidence" value="ECO:0007669"/>
    <property type="project" value="InterPro"/>
</dbReference>
<keyword evidence="6" id="KW-1185">Reference proteome</keyword>
<dbReference type="InterPro" id="IPR036388">
    <property type="entry name" value="WH-like_DNA-bd_sf"/>
</dbReference>
<evidence type="ECO:0000256" key="1">
    <source>
        <dbReference type="ARBA" id="ARBA00023015"/>
    </source>
</evidence>
<dbReference type="AlphaFoldDB" id="A0A7R7HWM2"/>
<evidence type="ECO:0000259" key="4">
    <source>
        <dbReference type="PROSITE" id="PS50949"/>
    </source>
</evidence>
<dbReference type="RefSeq" id="WP_203961581.1">
    <property type="nucleotide sequence ID" value="NZ_AP023355.1"/>
</dbReference>
<protein>
    <submittedName>
        <fullName evidence="5">GntR family transcriptional regulator</fullName>
    </submittedName>
</protein>
<gene>
    <name evidence="5" type="ORF">Athai_24290</name>
</gene>
<evidence type="ECO:0000256" key="2">
    <source>
        <dbReference type="ARBA" id="ARBA00023125"/>
    </source>
</evidence>
<dbReference type="SUPFAM" id="SSF46785">
    <property type="entry name" value="Winged helix' DNA-binding domain"/>
    <property type="match status" value="1"/>
</dbReference>
<dbReference type="KEGG" id="atl:Athai_24290"/>
<dbReference type="InterPro" id="IPR036390">
    <property type="entry name" value="WH_DNA-bd_sf"/>
</dbReference>
<feature type="domain" description="HTH gntR-type" evidence="4">
    <location>
        <begin position="11"/>
        <end position="79"/>
    </location>
</feature>
<evidence type="ECO:0000313" key="6">
    <source>
        <dbReference type="Proteomes" id="UP000611640"/>
    </source>
</evidence>
<dbReference type="Pfam" id="PF00392">
    <property type="entry name" value="GntR"/>
    <property type="match status" value="1"/>
</dbReference>
<dbReference type="Gene3D" id="1.10.10.10">
    <property type="entry name" value="Winged helix-like DNA-binding domain superfamily/Winged helix DNA-binding domain"/>
    <property type="match status" value="1"/>
</dbReference>
<evidence type="ECO:0000256" key="3">
    <source>
        <dbReference type="ARBA" id="ARBA00023163"/>
    </source>
</evidence>
<dbReference type="InterPro" id="IPR000524">
    <property type="entry name" value="Tscrpt_reg_HTH_GntR"/>
</dbReference>
<dbReference type="PANTHER" id="PTHR38445">
    <property type="entry name" value="HTH-TYPE TRANSCRIPTIONAL REPRESSOR YTRA"/>
    <property type="match status" value="1"/>
</dbReference>
<dbReference type="PANTHER" id="PTHR38445:SF9">
    <property type="entry name" value="HTH-TYPE TRANSCRIPTIONAL REPRESSOR YTRA"/>
    <property type="match status" value="1"/>
</dbReference>
<dbReference type="SMART" id="SM00345">
    <property type="entry name" value="HTH_GNTR"/>
    <property type="match status" value="1"/>
</dbReference>
<organism evidence="5 6">
    <name type="scientific">Actinocatenispora thailandica</name>
    <dbReference type="NCBI Taxonomy" id="227318"/>
    <lineage>
        <taxon>Bacteria</taxon>
        <taxon>Bacillati</taxon>
        <taxon>Actinomycetota</taxon>
        <taxon>Actinomycetes</taxon>
        <taxon>Micromonosporales</taxon>
        <taxon>Micromonosporaceae</taxon>
        <taxon>Actinocatenispora</taxon>
    </lineage>
</organism>
<keyword evidence="1" id="KW-0805">Transcription regulation</keyword>
<accession>A0A7R7HWM2</accession>
<dbReference type="GO" id="GO:0003677">
    <property type="term" value="F:DNA binding"/>
    <property type="evidence" value="ECO:0007669"/>
    <property type="project" value="UniProtKB-KW"/>
</dbReference>
<dbReference type="CDD" id="cd07377">
    <property type="entry name" value="WHTH_GntR"/>
    <property type="match status" value="1"/>
</dbReference>
<dbReference type="PROSITE" id="PS50949">
    <property type="entry name" value="HTH_GNTR"/>
    <property type="match status" value="1"/>
</dbReference>
<keyword evidence="3" id="KW-0804">Transcription</keyword>
<reference evidence="5 6" key="1">
    <citation type="submission" date="2020-08" db="EMBL/GenBank/DDBJ databases">
        <title>Whole genome shotgun sequence of Actinocatenispora thailandica NBRC 105041.</title>
        <authorList>
            <person name="Komaki H."/>
            <person name="Tamura T."/>
        </authorList>
    </citation>
    <scope>NUCLEOTIDE SEQUENCE [LARGE SCALE GENOMIC DNA]</scope>
    <source>
        <strain evidence="5 6">NBRC 105041</strain>
    </source>
</reference>